<sequence length="62" mass="7226">MQVRVEGYDWSRYNGKQKKSVPLDKLNWDGAALHTDDAYIRVCRDKGSLNPDNCSPTKHYQR</sequence>
<dbReference type="Proteomes" id="UP000299211">
    <property type="component" value="Unassembled WGS sequence"/>
</dbReference>
<accession>A0A4D4MNW7</accession>
<organism evidence="2 3">
    <name type="scientific">Streptomyces avermitilis</name>
    <dbReference type="NCBI Taxonomy" id="33903"/>
    <lineage>
        <taxon>Bacteria</taxon>
        <taxon>Bacillati</taxon>
        <taxon>Actinomycetota</taxon>
        <taxon>Actinomycetes</taxon>
        <taxon>Kitasatosporales</taxon>
        <taxon>Streptomycetaceae</taxon>
        <taxon>Streptomyces</taxon>
    </lineage>
</organism>
<dbReference type="EMBL" id="BJHY01000001">
    <property type="protein sequence ID" value="GDY73822.1"/>
    <property type="molecule type" value="Genomic_DNA"/>
</dbReference>
<proteinExistence type="predicted"/>
<evidence type="ECO:0000313" key="1">
    <source>
        <dbReference type="EMBL" id="GDY65961.1"/>
    </source>
</evidence>
<evidence type="ECO:0000313" key="2">
    <source>
        <dbReference type="EMBL" id="GDY73822.1"/>
    </source>
</evidence>
<evidence type="ECO:0000313" key="3">
    <source>
        <dbReference type="Proteomes" id="UP000299211"/>
    </source>
</evidence>
<evidence type="ECO:0000313" key="4">
    <source>
        <dbReference type="Proteomes" id="UP000302139"/>
    </source>
</evidence>
<name>A0A4D4MNW7_STRAX</name>
<dbReference type="RefSeq" id="WP_010987164.1">
    <property type="nucleotide sequence ID" value="NZ_BAABTN010000008.1"/>
</dbReference>
<gene>
    <name evidence="1" type="ORF">SAV14893_053540</name>
    <name evidence="2" type="ORF">SAV31267_033070</name>
</gene>
<dbReference type="AlphaFoldDB" id="A0A4D4MNW7"/>
<reference evidence="1 4" key="2">
    <citation type="submission" date="2019-04" db="EMBL/GenBank/DDBJ databases">
        <title>Draft genome sequences of Streptomyces avermitilis NBRC 14893.</title>
        <authorList>
            <person name="Komaki H."/>
            <person name="Tamura T."/>
            <person name="Hosoyama A."/>
        </authorList>
    </citation>
    <scope>NUCLEOTIDE SEQUENCE [LARGE SCALE GENOMIC DNA]</scope>
    <source>
        <strain evidence="1 4">NBRC 14893</strain>
    </source>
</reference>
<dbReference type="Proteomes" id="UP000302139">
    <property type="component" value="Unassembled WGS sequence"/>
</dbReference>
<reference evidence="2 3" key="1">
    <citation type="submission" date="2019-04" db="EMBL/GenBank/DDBJ databases">
        <title>Draft genome sequences of Streptomyces avermitilis ATCC 31267.</title>
        <authorList>
            <person name="Komaki H."/>
            <person name="Tamura T."/>
            <person name="Hosoyama A."/>
        </authorList>
    </citation>
    <scope>NUCLEOTIDE SEQUENCE [LARGE SCALE GENOMIC DNA]</scope>
    <source>
        <strain evidence="2 3">ATCC 31267</strain>
    </source>
</reference>
<dbReference type="GeneID" id="91294865"/>
<dbReference type="EMBL" id="BJHX01000001">
    <property type="protein sequence ID" value="GDY65961.1"/>
    <property type="molecule type" value="Genomic_DNA"/>
</dbReference>
<dbReference type="OMA" id="CSPTKHY"/>
<protein>
    <submittedName>
        <fullName evidence="2">Uncharacterized protein</fullName>
    </submittedName>
</protein>
<comment type="caution">
    <text evidence="2">The sequence shown here is derived from an EMBL/GenBank/DDBJ whole genome shotgun (WGS) entry which is preliminary data.</text>
</comment>